<sequence length="448" mass="48960">MMAFITKTHQEEALAALQDLVAIPSVLDESQAKPGQPFGPECLRALEHTLALCESLGLRTFKDPEGYYGYAEVGQGEDLFGILCHLDVVPAVGQTGWQTEPFTPVVTDETIIGRGTQDDKGPTIAALYGVKALLDAKVTFNQRVRFIFGTDEENLWRCINRYNEKEEMITAGFVPDSKFPLTFAEKGLLQVYFEGPGSEQLTLQAGGSLNVVPDHAEYQGSEAAAVASELKKLGYDFQQQGEEIAVAGKSVHSKLAPQGVNAIARLAEALVNTGEFANPILEIVGKVIKEDATGESLVGLFTDEVSGPMTLNVANITITPENSRVGLDIRYPVTLEKETLVKALGEVCAEYGVTYREHDYIAPLYVPLDSELIVTLLGTYRELTGDMTEPFVNGGATFARAMNNCVAFGAMFVDTPDYLHQANEQWPLASLYQVMEIYAETIYRICCK</sequence>
<evidence type="ECO:0000256" key="5">
    <source>
        <dbReference type="ARBA" id="ARBA00022801"/>
    </source>
</evidence>
<evidence type="ECO:0000256" key="1">
    <source>
        <dbReference type="ARBA" id="ARBA00001947"/>
    </source>
</evidence>
<evidence type="ECO:0000256" key="8">
    <source>
        <dbReference type="ARBA" id="ARBA00023049"/>
    </source>
</evidence>
<dbReference type="EMBL" id="JARQBJ010000004">
    <property type="protein sequence ID" value="MDT2810850.1"/>
    <property type="molecule type" value="Genomic_DNA"/>
</dbReference>
<name>A0AAW8U4K6_9ENTE</name>
<dbReference type="Gene3D" id="3.40.630.10">
    <property type="entry name" value="Zn peptidases"/>
    <property type="match status" value="1"/>
</dbReference>
<evidence type="ECO:0000313" key="11">
    <source>
        <dbReference type="Proteomes" id="UP001256711"/>
    </source>
</evidence>
<dbReference type="PANTHER" id="PTHR43808">
    <property type="entry name" value="ACETYLORNITHINE DEACETYLASE"/>
    <property type="match status" value="1"/>
</dbReference>
<dbReference type="RefSeq" id="WP_270598420.1">
    <property type="nucleotide sequence ID" value="NZ_JAQESC010000007.1"/>
</dbReference>
<dbReference type="NCBIfam" id="TIGR01887">
    <property type="entry name" value="dipeptidaselike"/>
    <property type="match status" value="1"/>
</dbReference>
<dbReference type="Pfam" id="PF01546">
    <property type="entry name" value="Peptidase_M20"/>
    <property type="match status" value="1"/>
</dbReference>
<dbReference type="InterPro" id="IPR002933">
    <property type="entry name" value="Peptidase_M20"/>
</dbReference>
<dbReference type="GO" id="GO:0016805">
    <property type="term" value="F:dipeptidase activity"/>
    <property type="evidence" value="ECO:0007669"/>
    <property type="project" value="UniProtKB-KW"/>
</dbReference>
<keyword evidence="4" id="KW-0479">Metal-binding</keyword>
<dbReference type="NCBIfam" id="NF005542">
    <property type="entry name" value="PRK07205.1"/>
    <property type="match status" value="1"/>
</dbReference>
<dbReference type="SUPFAM" id="SSF55031">
    <property type="entry name" value="Bacterial exopeptidase dimerisation domain"/>
    <property type="match status" value="1"/>
</dbReference>
<keyword evidence="7" id="KW-0224">Dipeptidase</keyword>
<evidence type="ECO:0000256" key="2">
    <source>
        <dbReference type="ARBA" id="ARBA00006247"/>
    </source>
</evidence>
<dbReference type="GO" id="GO:0006526">
    <property type="term" value="P:L-arginine biosynthetic process"/>
    <property type="evidence" value="ECO:0007669"/>
    <property type="project" value="TreeGrafter"/>
</dbReference>
<keyword evidence="8" id="KW-0482">Metalloprotease</keyword>
<evidence type="ECO:0000256" key="3">
    <source>
        <dbReference type="ARBA" id="ARBA00022670"/>
    </source>
</evidence>
<dbReference type="Pfam" id="PF07687">
    <property type="entry name" value="M20_dimer"/>
    <property type="match status" value="1"/>
</dbReference>
<proteinExistence type="inferred from homology"/>
<evidence type="ECO:0000256" key="6">
    <source>
        <dbReference type="ARBA" id="ARBA00022833"/>
    </source>
</evidence>
<dbReference type="SUPFAM" id="SSF53187">
    <property type="entry name" value="Zn-dependent exopeptidases"/>
    <property type="match status" value="1"/>
</dbReference>
<dbReference type="InterPro" id="IPR036264">
    <property type="entry name" value="Bact_exopeptidase_dim_dom"/>
</dbReference>
<keyword evidence="5" id="KW-0378">Hydrolase</keyword>
<dbReference type="Proteomes" id="UP001256711">
    <property type="component" value="Unassembled WGS sequence"/>
</dbReference>
<dbReference type="GO" id="GO:0008777">
    <property type="term" value="F:acetylornithine deacetylase activity"/>
    <property type="evidence" value="ECO:0007669"/>
    <property type="project" value="TreeGrafter"/>
</dbReference>
<evidence type="ECO:0000259" key="9">
    <source>
        <dbReference type="Pfam" id="PF07687"/>
    </source>
</evidence>
<protein>
    <submittedName>
        <fullName evidence="10">M20 family metallopeptidase</fullName>
    </submittedName>
</protein>
<dbReference type="PANTHER" id="PTHR43808:SF31">
    <property type="entry name" value="N-ACETYL-L-CITRULLINE DEACETYLASE"/>
    <property type="match status" value="1"/>
</dbReference>
<comment type="caution">
    <text evidence="10">The sequence shown here is derived from an EMBL/GenBank/DDBJ whole genome shotgun (WGS) entry which is preliminary data.</text>
</comment>
<dbReference type="InterPro" id="IPR050072">
    <property type="entry name" value="Peptidase_M20A"/>
</dbReference>
<dbReference type="InterPro" id="IPR010964">
    <property type="entry name" value="M20A_pepV-rel"/>
</dbReference>
<reference evidence="10" key="1">
    <citation type="submission" date="2023-03" db="EMBL/GenBank/DDBJ databases">
        <authorList>
            <person name="Shen W."/>
            <person name="Cai J."/>
        </authorList>
    </citation>
    <scope>NUCLEOTIDE SEQUENCE</scope>
    <source>
        <strain evidence="10">B226-2</strain>
    </source>
</reference>
<keyword evidence="3" id="KW-0645">Protease</keyword>
<dbReference type="GO" id="GO:0008237">
    <property type="term" value="F:metallopeptidase activity"/>
    <property type="evidence" value="ECO:0007669"/>
    <property type="project" value="UniProtKB-KW"/>
</dbReference>
<evidence type="ECO:0000313" key="10">
    <source>
        <dbReference type="EMBL" id="MDT2810850.1"/>
    </source>
</evidence>
<gene>
    <name evidence="10" type="ORF">P7H43_10145</name>
</gene>
<dbReference type="AlphaFoldDB" id="A0AAW8U4K6"/>
<evidence type="ECO:0000256" key="4">
    <source>
        <dbReference type="ARBA" id="ARBA00022723"/>
    </source>
</evidence>
<dbReference type="InterPro" id="IPR011650">
    <property type="entry name" value="Peptidase_M20_dimer"/>
</dbReference>
<comment type="cofactor">
    <cofactor evidence="1">
        <name>Zn(2+)</name>
        <dbReference type="ChEBI" id="CHEBI:29105"/>
    </cofactor>
</comment>
<comment type="similarity">
    <text evidence="2">Belongs to the peptidase M20A family.</text>
</comment>
<organism evidence="10 11">
    <name type="scientific">Enterococcus asini</name>
    <dbReference type="NCBI Taxonomy" id="57732"/>
    <lineage>
        <taxon>Bacteria</taxon>
        <taxon>Bacillati</taxon>
        <taxon>Bacillota</taxon>
        <taxon>Bacilli</taxon>
        <taxon>Lactobacillales</taxon>
        <taxon>Enterococcaceae</taxon>
        <taxon>Enterococcus</taxon>
    </lineage>
</organism>
<feature type="domain" description="Peptidase M20 dimerisation" evidence="9">
    <location>
        <begin position="242"/>
        <end position="352"/>
    </location>
</feature>
<keyword evidence="6" id="KW-0862">Zinc</keyword>
<dbReference type="GO" id="GO:0008270">
    <property type="term" value="F:zinc ion binding"/>
    <property type="evidence" value="ECO:0007669"/>
    <property type="project" value="InterPro"/>
</dbReference>
<evidence type="ECO:0000256" key="7">
    <source>
        <dbReference type="ARBA" id="ARBA00022997"/>
    </source>
</evidence>
<dbReference type="GO" id="GO:0006508">
    <property type="term" value="P:proteolysis"/>
    <property type="evidence" value="ECO:0007669"/>
    <property type="project" value="UniProtKB-KW"/>
</dbReference>
<accession>A0AAW8U4K6</accession>
<dbReference type="Gene3D" id="3.30.70.360">
    <property type="match status" value="2"/>
</dbReference>